<evidence type="ECO:0000256" key="3">
    <source>
        <dbReference type="ARBA" id="ARBA00022723"/>
    </source>
</evidence>
<dbReference type="AlphaFoldDB" id="E2ZFE3"/>
<dbReference type="EMBL" id="AECU01000026">
    <property type="protein sequence ID" value="EFQ08100.1"/>
    <property type="molecule type" value="Genomic_DNA"/>
</dbReference>
<comment type="similarity">
    <text evidence="1">Belongs to the GTP cyclohydrolase I type 2/NIF3 family.</text>
</comment>
<feature type="binding site" evidence="4">
    <location>
        <position position="90"/>
    </location>
    <ligand>
        <name>a divalent metal cation</name>
        <dbReference type="ChEBI" id="CHEBI:60240"/>
        <label>1</label>
    </ligand>
</feature>
<dbReference type="FunFam" id="3.40.1390.30:FF:000001">
    <property type="entry name" value="GTP cyclohydrolase 1 type 2"/>
    <property type="match status" value="1"/>
</dbReference>
<feature type="binding site" evidence="4">
    <location>
        <position position="247"/>
    </location>
    <ligand>
        <name>a divalent metal cation</name>
        <dbReference type="ChEBI" id="CHEBI:60240"/>
        <label>1</label>
    </ligand>
</feature>
<dbReference type="Pfam" id="PF01784">
    <property type="entry name" value="DUF34_NIF3"/>
    <property type="match status" value="1"/>
</dbReference>
<dbReference type="GO" id="GO:0005737">
    <property type="term" value="C:cytoplasm"/>
    <property type="evidence" value="ECO:0007669"/>
    <property type="project" value="TreeGrafter"/>
</dbReference>
<accession>E2ZFE3</accession>
<dbReference type="InterPro" id="IPR036069">
    <property type="entry name" value="DUF34/NIF3_sf"/>
</dbReference>
<evidence type="ECO:0000256" key="4">
    <source>
        <dbReference type="PIRSR" id="PIRSR602678-1"/>
    </source>
</evidence>
<evidence type="ECO:0000313" key="6">
    <source>
        <dbReference type="Proteomes" id="UP000006028"/>
    </source>
</evidence>
<protein>
    <recommendedName>
        <fullName evidence="2">GTP cyclohydrolase 1 type 2 homolog</fullName>
    </recommendedName>
</protein>
<dbReference type="PANTHER" id="PTHR13799:SF14">
    <property type="entry name" value="GTP CYCLOHYDROLASE 1 TYPE 2 HOMOLOG"/>
    <property type="match status" value="1"/>
</dbReference>
<dbReference type="eggNOG" id="COG0327">
    <property type="taxonomic scope" value="Bacteria"/>
</dbReference>
<dbReference type="GO" id="GO:0046872">
    <property type="term" value="F:metal ion binding"/>
    <property type="evidence" value="ECO:0007669"/>
    <property type="project" value="UniProtKB-KW"/>
</dbReference>
<feature type="binding site" evidence="4">
    <location>
        <position position="91"/>
    </location>
    <ligand>
        <name>a divalent metal cation</name>
        <dbReference type="ChEBI" id="CHEBI:60240"/>
        <label>1</label>
    </ligand>
</feature>
<dbReference type="Proteomes" id="UP000006028">
    <property type="component" value="Unassembled WGS sequence"/>
</dbReference>
<dbReference type="InterPro" id="IPR002678">
    <property type="entry name" value="DUF34/NIF3"/>
</dbReference>
<reference evidence="5 6" key="1">
    <citation type="submission" date="2010-08" db="EMBL/GenBank/DDBJ databases">
        <authorList>
            <person name="Weinstock G."/>
            <person name="Sodergren E."/>
            <person name="Clifton S."/>
            <person name="Fulton L."/>
            <person name="Fulton B."/>
            <person name="Courtney L."/>
            <person name="Fronick C."/>
            <person name="Harrison M."/>
            <person name="Strong C."/>
            <person name="Farmer C."/>
            <person name="Delahaunty K."/>
            <person name="Markovic C."/>
            <person name="Hall O."/>
            <person name="Minx P."/>
            <person name="Tomlinson C."/>
            <person name="Mitreva M."/>
            <person name="Hou S."/>
            <person name="Chen J."/>
            <person name="Wollam A."/>
            <person name="Pepin K.H."/>
            <person name="Johnson M."/>
            <person name="Bhonagiri V."/>
            <person name="Zhang X."/>
            <person name="Suruliraj S."/>
            <person name="Warren W."/>
            <person name="Chinwalla A."/>
            <person name="Mardis E.R."/>
            <person name="Wilson R.K."/>
        </authorList>
    </citation>
    <scope>NUCLEOTIDE SEQUENCE [LARGE SCALE GENOMIC DNA]</scope>
    <source>
        <strain evidence="5 6">KLE1255</strain>
    </source>
</reference>
<organism evidence="5 6">
    <name type="scientific">Faecalibacterium cf. prausnitzii KLE1255</name>
    <dbReference type="NCBI Taxonomy" id="748224"/>
    <lineage>
        <taxon>Bacteria</taxon>
        <taxon>Bacillati</taxon>
        <taxon>Bacillota</taxon>
        <taxon>Clostridia</taxon>
        <taxon>Eubacteriales</taxon>
        <taxon>Oscillospiraceae</taxon>
        <taxon>Faecalibacterium</taxon>
    </lineage>
</organism>
<feature type="binding site" evidence="4">
    <location>
        <position position="125"/>
    </location>
    <ligand>
        <name>a divalent metal cation</name>
        <dbReference type="ChEBI" id="CHEBI:60240"/>
        <label>1</label>
    </ligand>
</feature>
<dbReference type="BioCyc" id="FCF748224-HMP:GTSS-1699-MONOMER"/>
<comment type="caution">
    <text evidence="5">The sequence shown here is derived from an EMBL/GenBank/DDBJ whole genome shotgun (WGS) entry which is preliminary data.</text>
</comment>
<feature type="binding site" evidence="4">
    <location>
        <position position="251"/>
    </location>
    <ligand>
        <name>a divalent metal cation</name>
        <dbReference type="ChEBI" id="CHEBI:60240"/>
        <label>1</label>
    </ligand>
</feature>
<evidence type="ECO:0000256" key="2">
    <source>
        <dbReference type="ARBA" id="ARBA00022112"/>
    </source>
</evidence>
<gene>
    <name evidence="5" type="ORF">HMPREF9436_00376</name>
</gene>
<dbReference type="HOGENOM" id="CLU_037423_2_0_9"/>
<dbReference type="Gene3D" id="3.40.1390.30">
    <property type="entry name" value="NIF3 (NGG1p interacting factor 3)-like"/>
    <property type="match status" value="2"/>
</dbReference>
<evidence type="ECO:0000256" key="1">
    <source>
        <dbReference type="ARBA" id="ARBA00006964"/>
    </source>
</evidence>
<keyword evidence="3 4" id="KW-0479">Metal-binding</keyword>
<dbReference type="NCBIfam" id="TIGR00486">
    <property type="entry name" value="YbgI_SA1388"/>
    <property type="match status" value="1"/>
</dbReference>
<proteinExistence type="inferred from homology"/>
<evidence type="ECO:0000313" key="5">
    <source>
        <dbReference type="EMBL" id="EFQ08100.1"/>
    </source>
</evidence>
<dbReference type="PANTHER" id="PTHR13799">
    <property type="entry name" value="NGG1 INTERACTING FACTOR 3"/>
    <property type="match status" value="1"/>
</dbReference>
<dbReference type="STRING" id="748224.HMPREF9436_00376"/>
<name>E2ZFE3_9FIRM</name>
<sequence length="284" mass="30091">MECQGLSPWERWHCVSNDGEGEDGEDMITVNQVYEAMQAIAPLELAEHWDNPGLLVDCGGAVHRVLAALDITPEVVAEAAAKQCEMIVSHHPVIFDPLKKIGPQDVPFQLVQAGISAICMHTNLDAAEGGVNEVLAGIFDMKNMETFAEGCGRVGAIEEITVPELARKAQQELAARCNAPAVGPAVQVKFVDAGKPVKRLAVISGAGGSLFADAIAMGADCLLTGEANHHHAIDAKRLGLSLIAAGHYATEFPVTAAVAAKLRAALPELEVLVSTENRDPYTYL</sequence>
<dbReference type="SUPFAM" id="SSF102705">
    <property type="entry name" value="NIF3 (NGG1p interacting factor 3)-like"/>
    <property type="match status" value="1"/>
</dbReference>